<dbReference type="EMBL" id="MCFE01000098">
    <property type="protein sequence ID" value="ORX99385.1"/>
    <property type="molecule type" value="Genomic_DNA"/>
</dbReference>
<organism evidence="2 3">
    <name type="scientific">Basidiobolus meristosporus CBS 931.73</name>
    <dbReference type="NCBI Taxonomy" id="1314790"/>
    <lineage>
        <taxon>Eukaryota</taxon>
        <taxon>Fungi</taxon>
        <taxon>Fungi incertae sedis</taxon>
        <taxon>Zoopagomycota</taxon>
        <taxon>Entomophthoromycotina</taxon>
        <taxon>Basidiobolomycetes</taxon>
        <taxon>Basidiobolales</taxon>
        <taxon>Basidiobolaceae</taxon>
        <taxon>Basidiobolus</taxon>
    </lineage>
</organism>
<gene>
    <name evidence="2" type="ORF">K493DRAFT_299419</name>
</gene>
<evidence type="ECO:0000313" key="2">
    <source>
        <dbReference type="EMBL" id="ORX99385.1"/>
    </source>
</evidence>
<accession>A0A1Y1YN30</accession>
<dbReference type="AlphaFoldDB" id="A0A1Y1YN30"/>
<sequence length="438" mass="49507">MPKLVGFERKYSDSLEKHFEAAIHSGHSRWIGLEGKLRVEKLSLDQLSTLSRDSASADYPRSCQSVLEKLLDNYRLVTPMDQPKNGVNRAFQEREVNTIEYASICQQLRHDLIEYLRLLRPQPTPISKIDEASYRQHCQLEIPWFCTSAAIPTYCGLPFIDEEQEITRKTAESDDSDTFSVGSLLEEMGLERHAAQEATLKELTNPTPPSDIFYPLERMATARSNEQTSPSSGSPTSTNGTIPEETTPEAFTKRTSVDKSMIEISSSGRKRADSNLVKDIFHASSSGRRLSRSERSQTKVAEVQPNSQKPVIMYVDADLSSQAVLVDIDQNQPLDSSVPSENLLRPALSAMEPTNGVMSEYKRFATAYKTVASLVYRPKRPPHMRTRGQLLFRWYLYHISYLPYNKCSPTSRVEKIFGLIVANGWIPMNLRLIECSCL</sequence>
<name>A0A1Y1YN30_9FUNG</name>
<comment type="caution">
    <text evidence="2">The sequence shown here is derived from an EMBL/GenBank/DDBJ whole genome shotgun (WGS) entry which is preliminary data.</text>
</comment>
<dbReference type="InParanoid" id="A0A1Y1YN30"/>
<proteinExistence type="predicted"/>
<evidence type="ECO:0000313" key="3">
    <source>
        <dbReference type="Proteomes" id="UP000193498"/>
    </source>
</evidence>
<feature type="compositionally biased region" description="Basic and acidic residues" evidence="1">
    <location>
        <begin position="251"/>
        <end position="261"/>
    </location>
</feature>
<protein>
    <submittedName>
        <fullName evidence="2">Uncharacterized protein</fullName>
    </submittedName>
</protein>
<keyword evidence="3" id="KW-1185">Reference proteome</keyword>
<reference evidence="2 3" key="1">
    <citation type="submission" date="2016-07" db="EMBL/GenBank/DDBJ databases">
        <title>Pervasive Adenine N6-methylation of Active Genes in Fungi.</title>
        <authorList>
            <consortium name="DOE Joint Genome Institute"/>
            <person name="Mondo S.J."/>
            <person name="Dannebaum R.O."/>
            <person name="Kuo R.C."/>
            <person name="Labutti K."/>
            <person name="Haridas S."/>
            <person name="Kuo A."/>
            <person name="Salamov A."/>
            <person name="Ahrendt S.R."/>
            <person name="Lipzen A."/>
            <person name="Sullivan W."/>
            <person name="Andreopoulos W.B."/>
            <person name="Clum A."/>
            <person name="Lindquist E."/>
            <person name="Daum C."/>
            <person name="Ramamoorthy G.K."/>
            <person name="Gryganskyi A."/>
            <person name="Culley D."/>
            <person name="Magnuson J.K."/>
            <person name="James T.Y."/>
            <person name="O'Malley M.A."/>
            <person name="Stajich J.E."/>
            <person name="Spatafora J.W."/>
            <person name="Visel A."/>
            <person name="Grigoriev I.V."/>
        </authorList>
    </citation>
    <scope>NUCLEOTIDE SEQUENCE [LARGE SCALE GENOMIC DNA]</scope>
    <source>
        <strain evidence="2 3">CBS 931.73</strain>
    </source>
</reference>
<dbReference type="Proteomes" id="UP000193498">
    <property type="component" value="Unassembled WGS sequence"/>
</dbReference>
<feature type="region of interest" description="Disordered" evidence="1">
    <location>
        <begin position="222"/>
        <end position="270"/>
    </location>
</feature>
<evidence type="ECO:0000256" key="1">
    <source>
        <dbReference type="SAM" id="MobiDB-lite"/>
    </source>
</evidence>
<feature type="compositionally biased region" description="Low complexity" evidence="1">
    <location>
        <begin position="228"/>
        <end position="241"/>
    </location>
</feature>